<organism evidence="2 3">
    <name type="scientific">Smittium mucronatum</name>
    <dbReference type="NCBI Taxonomy" id="133383"/>
    <lineage>
        <taxon>Eukaryota</taxon>
        <taxon>Fungi</taxon>
        <taxon>Fungi incertae sedis</taxon>
        <taxon>Zoopagomycota</taxon>
        <taxon>Kickxellomycotina</taxon>
        <taxon>Harpellomycetes</taxon>
        <taxon>Harpellales</taxon>
        <taxon>Legeriomycetaceae</taxon>
        <taxon>Smittium</taxon>
    </lineage>
</organism>
<comment type="caution">
    <text evidence="2">The sequence shown here is derived from an EMBL/GenBank/DDBJ whole genome shotgun (WGS) entry which is preliminary data.</text>
</comment>
<dbReference type="Proteomes" id="UP000187455">
    <property type="component" value="Unassembled WGS sequence"/>
</dbReference>
<dbReference type="STRING" id="133383.A0A1R0GWW1"/>
<dbReference type="Gene3D" id="3.40.630.30">
    <property type="match status" value="1"/>
</dbReference>
<dbReference type="UniPathway" id="UPA00113">
    <property type="reaction ID" value="UER00529"/>
</dbReference>
<dbReference type="OrthoDB" id="329272at2759"/>
<dbReference type="GO" id="GO:0016747">
    <property type="term" value="F:acyltransferase activity, transferring groups other than amino-acyl groups"/>
    <property type="evidence" value="ECO:0007669"/>
    <property type="project" value="InterPro"/>
</dbReference>
<keyword evidence="3" id="KW-1185">Reference proteome</keyword>
<dbReference type="SUPFAM" id="SSF55729">
    <property type="entry name" value="Acyl-CoA N-acyltransferases (Nat)"/>
    <property type="match status" value="1"/>
</dbReference>
<name>A0A1R0GWW1_9FUNG</name>
<feature type="domain" description="N-acetyltransferase" evidence="1">
    <location>
        <begin position="9"/>
        <end position="158"/>
    </location>
</feature>
<dbReference type="InterPro" id="IPR016181">
    <property type="entry name" value="Acyl_CoA_acyltransferase"/>
</dbReference>
<dbReference type="PROSITE" id="PS51186">
    <property type="entry name" value="GNAT"/>
    <property type="match status" value="1"/>
</dbReference>
<evidence type="ECO:0000313" key="2">
    <source>
        <dbReference type="EMBL" id="OLY81379.1"/>
    </source>
</evidence>
<dbReference type="CDD" id="cd04301">
    <property type="entry name" value="NAT_SF"/>
    <property type="match status" value="1"/>
</dbReference>
<dbReference type="InterPro" id="IPR000182">
    <property type="entry name" value="GNAT_dom"/>
</dbReference>
<dbReference type="GO" id="GO:0006048">
    <property type="term" value="P:UDP-N-acetylglucosamine biosynthetic process"/>
    <property type="evidence" value="ECO:0007669"/>
    <property type="project" value="UniProtKB-UniPathway"/>
</dbReference>
<dbReference type="Pfam" id="PF13673">
    <property type="entry name" value="Acetyltransf_10"/>
    <property type="match status" value="1"/>
</dbReference>
<protein>
    <submittedName>
        <fullName evidence="2">UPF0039 protein YybD</fullName>
    </submittedName>
</protein>
<dbReference type="EMBL" id="LSSL01002510">
    <property type="protein sequence ID" value="OLY81379.1"/>
    <property type="molecule type" value="Genomic_DNA"/>
</dbReference>
<dbReference type="AlphaFoldDB" id="A0A1R0GWW1"/>
<evidence type="ECO:0000259" key="1">
    <source>
        <dbReference type="PROSITE" id="PS51186"/>
    </source>
</evidence>
<accession>A0A1R0GWW1</accession>
<evidence type="ECO:0000313" key="3">
    <source>
        <dbReference type="Proteomes" id="UP000187455"/>
    </source>
</evidence>
<proteinExistence type="predicted"/>
<sequence>MSDIRKSLKLILAKTQEELDQGAKVRSIVLTTEMGFDVASQIDEKDSISKYVLATITTPENKTIPIGSLRLYRYSPKVVKIGRVAVLKDYRSLGVGKEMMLFAEDFIWNYDEYAGVEEIGLNSVFEKQEFYKKLGYHTVGDMFLEENHPHIYMARHRPLHPY</sequence>
<gene>
    <name evidence="2" type="ORF">AYI68_g4518</name>
</gene>
<reference evidence="2 3" key="1">
    <citation type="journal article" date="2016" name="Mol. Biol. Evol.">
        <title>Genome-Wide Survey of Gut Fungi (Harpellales) Reveals the First Horizontally Transferred Ubiquitin Gene from a Mosquito Host.</title>
        <authorList>
            <person name="Wang Y."/>
            <person name="White M.M."/>
            <person name="Kvist S."/>
            <person name="Moncalvo J.M."/>
        </authorList>
    </citation>
    <scope>NUCLEOTIDE SEQUENCE [LARGE SCALE GENOMIC DNA]</scope>
    <source>
        <strain evidence="2 3">ALG-7-W6</strain>
    </source>
</reference>